<evidence type="ECO:0000313" key="3">
    <source>
        <dbReference type="Proteomes" id="UP000092024"/>
    </source>
</evidence>
<dbReference type="AlphaFoldDB" id="A0A1A5YI17"/>
<dbReference type="RefSeq" id="WP_068683356.1">
    <property type="nucleotide sequence ID" value="NZ_LYPA01000058.1"/>
</dbReference>
<keyword evidence="3" id="KW-1185">Reference proteome</keyword>
<dbReference type="STRING" id="1844972.A7K91_15230"/>
<dbReference type="Proteomes" id="UP000092024">
    <property type="component" value="Unassembled WGS sequence"/>
</dbReference>
<reference evidence="2 3" key="1">
    <citation type="submission" date="2016-05" db="EMBL/GenBank/DDBJ databases">
        <title>Paenibacillus oryzae. sp. nov., isolated from the rice root.</title>
        <authorList>
            <person name="Zhang J."/>
            <person name="Zhang X."/>
        </authorList>
    </citation>
    <scope>NUCLEOTIDE SEQUENCE [LARGE SCALE GENOMIC DNA]</scope>
    <source>
        <strain evidence="2 3">1DrF-4</strain>
    </source>
</reference>
<organism evidence="2 3">
    <name type="scientific">Paenibacillus oryzae</name>
    <dbReference type="NCBI Taxonomy" id="1844972"/>
    <lineage>
        <taxon>Bacteria</taxon>
        <taxon>Bacillati</taxon>
        <taxon>Bacillota</taxon>
        <taxon>Bacilli</taxon>
        <taxon>Bacillales</taxon>
        <taxon>Paenibacillaceae</taxon>
        <taxon>Paenibacillus</taxon>
    </lineage>
</organism>
<evidence type="ECO:0000259" key="1">
    <source>
        <dbReference type="PROSITE" id="PS51819"/>
    </source>
</evidence>
<evidence type="ECO:0000313" key="2">
    <source>
        <dbReference type="EMBL" id="OBR65306.1"/>
    </source>
</evidence>
<accession>A0A1A5YI17</accession>
<comment type="caution">
    <text evidence="2">The sequence shown here is derived from an EMBL/GenBank/DDBJ whole genome shotgun (WGS) entry which is preliminary data.</text>
</comment>
<dbReference type="InterPro" id="IPR037523">
    <property type="entry name" value="VOC_core"/>
</dbReference>
<dbReference type="Gene3D" id="3.30.720.110">
    <property type="match status" value="1"/>
</dbReference>
<dbReference type="OrthoDB" id="9795306at2"/>
<dbReference type="Pfam" id="PF00903">
    <property type="entry name" value="Glyoxalase"/>
    <property type="match status" value="1"/>
</dbReference>
<proteinExistence type="predicted"/>
<dbReference type="SUPFAM" id="SSF54593">
    <property type="entry name" value="Glyoxalase/Bleomycin resistance protein/Dihydroxybiphenyl dioxygenase"/>
    <property type="match status" value="1"/>
</dbReference>
<dbReference type="InterPro" id="IPR029068">
    <property type="entry name" value="Glyas_Bleomycin-R_OHBP_Dase"/>
</dbReference>
<dbReference type="PROSITE" id="PS51819">
    <property type="entry name" value="VOC"/>
    <property type="match status" value="1"/>
</dbReference>
<name>A0A1A5YI17_9BACL</name>
<sequence>MSSQQAGAGITGQYTTNGTPNGYTSLTPFIVVNNPAEAILFYEEVFGAKAKSVTEFGEEGSKIIVHADIDFGNGFLQLGAASPSFGLVPPPGEGKACYSLGVYVPNVDETAELAVARGATVREAVASFVSGDRYCSILDPFGIRWSIMTRIEDLSEEESYRRVEEWSKNQ</sequence>
<protein>
    <submittedName>
        <fullName evidence="2">Glyoxalase</fullName>
    </submittedName>
</protein>
<dbReference type="EMBL" id="LYPA01000058">
    <property type="protein sequence ID" value="OBR65306.1"/>
    <property type="molecule type" value="Genomic_DNA"/>
</dbReference>
<gene>
    <name evidence="2" type="ORF">A7K91_15230</name>
</gene>
<dbReference type="PANTHER" id="PTHR34109:SF1">
    <property type="entry name" value="VOC DOMAIN-CONTAINING PROTEIN"/>
    <property type="match status" value="1"/>
</dbReference>
<feature type="domain" description="VOC" evidence="1">
    <location>
        <begin position="22"/>
        <end position="150"/>
    </location>
</feature>
<dbReference type="InterPro" id="IPR004360">
    <property type="entry name" value="Glyas_Fos-R_dOase_dom"/>
</dbReference>
<dbReference type="Gene3D" id="3.30.720.120">
    <property type="match status" value="1"/>
</dbReference>
<dbReference type="PANTHER" id="PTHR34109">
    <property type="entry name" value="BNAUNNG04460D PROTEIN-RELATED"/>
    <property type="match status" value="1"/>
</dbReference>